<dbReference type="GO" id="GO:0016791">
    <property type="term" value="F:phosphatase activity"/>
    <property type="evidence" value="ECO:0007669"/>
    <property type="project" value="UniProtKB-ARBA"/>
</dbReference>
<dbReference type="Pfam" id="PF08282">
    <property type="entry name" value="Hydrolase_3"/>
    <property type="match status" value="1"/>
</dbReference>
<accession>A0A222ENN5</accession>
<reference evidence="1 2" key="1">
    <citation type="submission" date="2017-07" db="EMBL/GenBank/DDBJ databases">
        <title>Complete genome sequence of Spiroplasma corruscae EC-1 (DSM 19793).</title>
        <authorList>
            <person name="Tsai Y.-M."/>
            <person name="Lo W.-S."/>
            <person name="Kuo C.-H."/>
        </authorList>
    </citation>
    <scope>NUCLEOTIDE SEQUENCE [LARGE SCALE GENOMIC DNA]</scope>
    <source>
        <strain evidence="1 2">EC-1</strain>
    </source>
</reference>
<dbReference type="KEGG" id="scou:SCORR_v1c01180"/>
<dbReference type="InterPro" id="IPR036412">
    <property type="entry name" value="HAD-like_sf"/>
</dbReference>
<dbReference type="SFLD" id="SFLDG01140">
    <property type="entry name" value="C2.B:_Phosphomannomutase_and_P"/>
    <property type="match status" value="1"/>
</dbReference>
<dbReference type="SUPFAM" id="SSF56784">
    <property type="entry name" value="HAD-like"/>
    <property type="match status" value="1"/>
</dbReference>
<gene>
    <name evidence="1" type="primary">had</name>
    <name evidence="1" type="ORF">SCORR_v1c01180</name>
</gene>
<name>A0A222ENN5_9MOLU</name>
<dbReference type="SFLD" id="SFLDS00003">
    <property type="entry name" value="Haloacid_Dehalogenase"/>
    <property type="match status" value="1"/>
</dbReference>
<dbReference type="NCBIfam" id="TIGR01484">
    <property type="entry name" value="HAD-SF-IIB"/>
    <property type="match status" value="1"/>
</dbReference>
<evidence type="ECO:0000313" key="2">
    <source>
        <dbReference type="Proteomes" id="UP000203229"/>
    </source>
</evidence>
<keyword evidence="1" id="KW-0378">Hydrolase</keyword>
<evidence type="ECO:0000313" key="1">
    <source>
        <dbReference type="EMBL" id="ASP27893.1"/>
    </source>
</evidence>
<dbReference type="CDD" id="cd07516">
    <property type="entry name" value="HAD_Pase"/>
    <property type="match status" value="1"/>
</dbReference>
<dbReference type="RefSeq" id="WP_094048145.1">
    <property type="nucleotide sequence ID" value="NZ_CP022535.1"/>
</dbReference>
<dbReference type="AlphaFoldDB" id="A0A222ENN5"/>
<dbReference type="Gene3D" id="3.40.50.1000">
    <property type="entry name" value="HAD superfamily/HAD-like"/>
    <property type="match status" value="1"/>
</dbReference>
<organism evidence="1 2">
    <name type="scientific">Spiroplasma corruscae</name>
    <dbReference type="NCBI Taxonomy" id="216934"/>
    <lineage>
        <taxon>Bacteria</taxon>
        <taxon>Bacillati</taxon>
        <taxon>Mycoplasmatota</taxon>
        <taxon>Mollicutes</taxon>
        <taxon>Entomoplasmatales</taxon>
        <taxon>Spiroplasmataceae</taxon>
        <taxon>Spiroplasma</taxon>
    </lineage>
</organism>
<keyword evidence="2" id="KW-1185">Reference proteome</keyword>
<dbReference type="InterPro" id="IPR000150">
    <property type="entry name" value="Cof"/>
</dbReference>
<dbReference type="OrthoDB" id="384659at2"/>
<proteinExistence type="predicted"/>
<dbReference type="InterPro" id="IPR023214">
    <property type="entry name" value="HAD_sf"/>
</dbReference>
<dbReference type="Gene3D" id="3.30.1240.10">
    <property type="match status" value="1"/>
</dbReference>
<dbReference type="PANTHER" id="PTHR10000">
    <property type="entry name" value="PHOSPHOSERINE PHOSPHATASE"/>
    <property type="match status" value="1"/>
</dbReference>
<dbReference type="InterPro" id="IPR006379">
    <property type="entry name" value="HAD-SF_hydro_IIB"/>
</dbReference>
<dbReference type="GO" id="GO:0005829">
    <property type="term" value="C:cytosol"/>
    <property type="evidence" value="ECO:0007669"/>
    <property type="project" value="TreeGrafter"/>
</dbReference>
<protein>
    <submittedName>
        <fullName evidence="1">HAD superfamily hydrolase</fullName>
    </submittedName>
</protein>
<dbReference type="GO" id="GO:0000287">
    <property type="term" value="F:magnesium ion binding"/>
    <property type="evidence" value="ECO:0007669"/>
    <property type="project" value="TreeGrafter"/>
</dbReference>
<sequence>MKDIKLIVMDIDGTILGKGHEVTSKTLEALQMARSKNVKICLATGRHFYRTKKIAETILSDINQDYVICLNGAGLYKYNEKKSIDIIEEKVFTVEEFQWIYNEAKKLKLNCWSYDKQEKTAHVIKRSFFTMFLNKIANRKSVVFKKDTKNIAFKILANGKSKSISKLKKILRERKFRIYDWSYSDASKRIEISPKGVNKAYAVKKIAELENISKDNIMFFGDGDNDKELLGWCKYGVAMGNAHEEVAKNASYKTLKNTEDGVAHFINKNI</sequence>
<dbReference type="EMBL" id="CP022535">
    <property type="protein sequence ID" value="ASP27893.1"/>
    <property type="molecule type" value="Genomic_DNA"/>
</dbReference>
<dbReference type="Proteomes" id="UP000203229">
    <property type="component" value="Chromosome"/>
</dbReference>
<dbReference type="PANTHER" id="PTHR10000:SF8">
    <property type="entry name" value="HAD SUPERFAMILY HYDROLASE-LIKE, TYPE 3"/>
    <property type="match status" value="1"/>
</dbReference>
<dbReference type="NCBIfam" id="TIGR00099">
    <property type="entry name" value="Cof-subfamily"/>
    <property type="match status" value="1"/>
</dbReference>